<organism evidence="2 3">
    <name type="scientific">Marchantia polymorpha subsp. ruderalis</name>
    <dbReference type="NCBI Taxonomy" id="1480154"/>
    <lineage>
        <taxon>Eukaryota</taxon>
        <taxon>Viridiplantae</taxon>
        <taxon>Streptophyta</taxon>
        <taxon>Embryophyta</taxon>
        <taxon>Marchantiophyta</taxon>
        <taxon>Marchantiopsida</taxon>
        <taxon>Marchantiidae</taxon>
        <taxon>Marchantiales</taxon>
        <taxon>Marchantiaceae</taxon>
        <taxon>Marchantia</taxon>
    </lineage>
</organism>
<dbReference type="Proteomes" id="UP000077202">
    <property type="component" value="Unassembled WGS sequence"/>
</dbReference>
<evidence type="ECO:0000313" key="2">
    <source>
        <dbReference type="EMBL" id="OAE21896.1"/>
    </source>
</evidence>
<dbReference type="EMBL" id="LVLJ01003317">
    <property type="protein sequence ID" value="OAE21896.1"/>
    <property type="molecule type" value="Genomic_DNA"/>
</dbReference>
<reference evidence="2" key="1">
    <citation type="submission" date="2016-03" db="EMBL/GenBank/DDBJ databases">
        <title>Mechanisms controlling the formation of the plant cell surface in tip-growing cells are functionally conserved among land plants.</title>
        <authorList>
            <person name="Honkanen S."/>
            <person name="Jones V.A."/>
            <person name="Morieri G."/>
            <person name="Champion C."/>
            <person name="Hetherington A.J."/>
            <person name="Kelly S."/>
            <person name="Saint-Marcoux D."/>
            <person name="Proust H."/>
            <person name="Prescott H."/>
            <person name="Dolan L."/>
        </authorList>
    </citation>
    <scope>NUCLEOTIDE SEQUENCE [LARGE SCALE GENOMIC DNA]</scope>
    <source>
        <tissue evidence="2">Whole gametophyte</tissue>
    </source>
</reference>
<evidence type="ECO:0000256" key="1">
    <source>
        <dbReference type="SAM" id="MobiDB-lite"/>
    </source>
</evidence>
<gene>
    <name evidence="2" type="ORF">AXG93_3988s1020</name>
</gene>
<keyword evidence="3" id="KW-1185">Reference proteome</keyword>
<dbReference type="AlphaFoldDB" id="A0A176VPW7"/>
<comment type="caution">
    <text evidence="2">The sequence shown here is derived from an EMBL/GenBank/DDBJ whole genome shotgun (WGS) entry which is preliminary data.</text>
</comment>
<feature type="region of interest" description="Disordered" evidence="1">
    <location>
        <begin position="179"/>
        <end position="276"/>
    </location>
</feature>
<proteinExistence type="predicted"/>
<protein>
    <submittedName>
        <fullName evidence="2">Uncharacterized protein</fullName>
    </submittedName>
</protein>
<sequence length="300" mass="32289">MNEVMGTRNRGPVAVVHPYHEAAHRSHSAVTNIPILTRMKTKCPEAQQRYPEESESFCAVKIQGMESKWASVAWTKARPRKKVSLRKPVKACTVKTDKPRGHARAVRVRVRDRLISYPRDHNGSLWPLRDRVAKAQRVVGEAESVQDVGHIIVHGDEAGSRQQVDPGGFIRGRYEGALNGWRARDPTPTEGARIGCETETEPDRARASTLNGRRRDKGGPSASASGRGGGAFTGSQRRRTAGAGRGGIRAGPCSSRAAAAAAAASFHSGGPDAGQRVVARVRERVVGEGRKVQGLDCGSS</sequence>
<name>A0A176VPW7_MARPO</name>
<evidence type="ECO:0000313" key="3">
    <source>
        <dbReference type="Proteomes" id="UP000077202"/>
    </source>
</evidence>
<accession>A0A176VPW7</accession>